<evidence type="ECO:0000313" key="2">
    <source>
        <dbReference type="EMBL" id="GAI05023.1"/>
    </source>
</evidence>
<dbReference type="AlphaFoldDB" id="X1KEF1"/>
<dbReference type="GO" id="GO:0043565">
    <property type="term" value="F:sequence-specific DNA binding"/>
    <property type="evidence" value="ECO:0007669"/>
    <property type="project" value="InterPro"/>
</dbReference>
<protein>
    <recommendedName>
        <fullName evidence="1">DNA binding HTH domain-containing protein</fullName>
    </recommendedName>
</protein>
<name>X1KEF1_9ZZZZ</name>
<gene>
    <name evidence="2" type="ORF">S06H3_21352</name>
</gene>
<dbReference type="SUPFAM" id="SSF46689">
    <property type="entry name" value="Homeodomain-like"/>
    <property type="match status" value="1"/>
</dbReference>
<sequence>MFHINQHTCKGVKNHTIQEIEKNIILNRLYKYDWNKTRTAANLGIGVTTLWRK</sequence>
<dbReference type="Pfam" id="PF02954">
    <property type="entry name" value="HTH_8"/>
    <property type="match status" value="1"/>
</dbReference>
<reference evidence="2" key="1">
    <citation type="journal article" date="2014" name="Front. Microbiol.">
        <title>High frequency of phylogenetically diverse reductive dehalogenase-homologous genes in deep subseafloor sedimentary metagenomes.</title>
        <authorList>
            <person name="Kawai M."/>
            <person name="Futagami T."/>
            <person name="Toyoda A."/>
            <person name="Takaki Y."/>
            <person name="Nishi S."/>
            <person name="Hori S."/>
            <person name="Arai W."/>
            <person name="Tsubouchi T."/>
            <person name="Morono Y."/>
            <person name="Uchiyama I."/>
            <person name="Ito T."/>
            <person name="Fujiyama A."/>
            <person name="Inagaki F."/>
            <person name="Takami H."/>
        </authorList>
    </citation>
    <scope>NUCLEOTIDE SEQUENCE</scope>
    <source>
        <strain evidence="2">Expedition CK06-06</strain>
    </source>
</reference>
<feature type="domain" description="DNA binding HTH" evidence="1">
    <location>
        <begin position="17"/>
        <end position="53"/>
    </location>
</feature>
<proteinExistence type="predicted"/>
<feature type="non-terminal residue" evidence="2">
    <location>
        <position position="53"/>
    </location>
</feature>
<dbReference type="InterPro" id="IPR009057">
    <property type="entry name" value="Homeodomain-like_sf"/>
</dbReference>
<dbReference type="InterPro" id="IPR002197">
    <property type="entry name" value="HTH_Fis"/>
</dbReference>
<dbReference type="Gene3D" id="1.10.10.60">
    <property type="entry name" value="Homeodomain-like"/>
    <property type="match status" value="1"/>
</dbReference>
<accession>X1KEF1</accession>
<dbReference type="EMBL" id="BARV01011205">
    <property type="protein sequence ID" value="GAI05023.1"/>
    <property type="molecule type" value="Genomic_DNA"/>
</dbReference>
<evidence type="ECO:0000259" key="1">
    <source>
        <dbReference type="Pfam" id="PF02954"/>
    </source>
</evidence>
<organism evidence="2">
    <name type="scientific">marine sediment metagenome</name>
    <dbReference type="NCBI Taxonomy" id="412755"/>
    <lineage>
        <taxon>unclassified sequences</taxon>
        <taxon>metagenomes</taxon>
        <taxon>ecological metagenomes</taxon>
    </lineage>
</organism>
<comment type="caution">
    <text evidence="2">The sequence shown here is derived from an EMBL/GenBank/DDBJ whole genome shotgun (WGS) entry which is preliminary data.</text>
</comment>